<evidence type="ECO:0000313" key="1">
    <source>
        <dbReference type="EMBL" id="JAH46169.1"/>
    </source>
</evidence>
<dbReference type="EMBL" id="GBXM01062408">
    <property type="protein sequence ID" value="JAH46169.1"/>
    <property type="molecule type" value="Transcribed_RNA"/>
</dbReference>
<dbReference type="AlphaFoldDB" id="A0A0E9SXT1"/>
<sequence length="53" mass="6185">MICRCDKFWQATPGKIHHLYKCSPFDDNGIVCLLKFCGVYLVKLMVKFNMSEI</sequence>
<reference evidence="1" key="2">
    <citation type="journal article" date="2015" name="Fish Shellfish Immunol.">
        <title>Early steps in the European eel (Anguilla anguilla)-Vibrio vulnificus interaction in the gills: Role of the RtxA13 toxin.</title>
        <authorList>
            <person name="Callol A."/>
            <person name="Pajuelo D."/>
            <person name="Ebbesson L."/>
            <person name="Teles M."/>
            <person name="MacKenzie S."/>
            <person name="Amaro C."/>
        </authorList>
    </citation>
    <scope>NUCLEOTIDE SEQUENCE</scope>
</reference>
<proteinExistence type="predicted"/>
<reference evidence="1" key="1">
    <citation type="submission" date="2014-11" db="EMBL/GenBank/DDBJ databases">
        <authorList>
            <person name="Amaro Gonzalez C."/>
        </authorList>
    </citation>
    <scope>NUCLEOTIDE SEQUENCE</scope>
</reference>
<accession>A0A0E9SXT1</accession>
<organism evidence="1">
    <name type="scientific">Anguilla anguilla</name>
    <name type="common">European freshwater eel</name>
    <name type="synonym">Muraena anguilla</name>
    <dbReference type="NCBI Taxonomy" id="7936"/>
    <lineage>
        <taxon>Eukaryota</taxon>
        <taxon>Metazoa</taxon>
        <taxon>Chordata</taxon>
        <taxon>Craniata</taxon>
        <taxon>Vertebrata</taxon>
        <taxon>Euteleostomi</taxon>
        <taxon>Actinopterygii</taxon>
        <taxon>Neopterygii</taxon>
        <taxon>Teleostei</taxon>
        <taxon>Anguilliformes</taxon>
        <taxon>Anguillidae</taxon>
        <taxon>Anguilla</taxon>
    </lineage>
</organism>
<name>A0A0E9SXT1_ANGAN</name>
<protein>
    <submittedName>
        <fullName evidence="1">Uncharacterized protein</fullName>
    </submittedName>
</protein>